<protein>
    <submittedName>
        <fullName evidence="2">Fas ligand-like protein</fullName>
    </submittedName>
</protein>
<sequence>MNGVRLRVSHSDAHITLKFAKASPLYDPVTELSTWWISKSEITKLAAGQYDIDPTSFRTPTQTAPALAFWIRWVESTGQGKAGKLGNPKNGPDREARSVNEVETKHTAE</sequence>
<evidence type="ECO:0000313" key="2">
    <source>
        <dbReference type="EMBL" id="GFN74152.1"/>
    </source>
</evidence>
<reference evidence="2 3" key="1">
    <citation type="journal article" date="2021" name="Elife">
        <title>Chloroplast acquisition without the gene transfer in kleptoplastic sea slugs, Plakobranchus ocellatus.</title>
        <authorList>
            <person name="Maeda T."/>
            <person name="Takahashi S."/>
            <person name="Yoshida T."/>
            <person name="Shimamura S."/>
            <person name="Takaki Y."/>
            <person name="Nagai Y."/>
            <person name="Toyoda A."/>
            <person name="Suzuki Y."/>
            <person name="Arimoto A."/>
            <person name="Ishii H."/>
            <person name="Satoh N."/>
            <person name="Nishiyama T."/>
            <person name="Hasebe M."/>
            <person name="Maruyama T."/>
            <person name="Minagawa J."/>
            <person name="Obokata J."/>
            <person name="Shigenobu S."/>
        </authorList>
    </citation>
    <scope>NUCLEOTIDE SEQUENCE [LARGE SCALE GENOMIC DNA]</scope>
</reference>
<evidence type="ECO:0000313" key="3">
    <source>
        <dbReference type="Proteomes" id="UP000735302"/>
    </source>
</evidence>
<gene>
    <name evidence="2" type="ORF">PoB_000065800</name>
</gene>
<feature type="region of interest" description="Disordered" evidence="1">
    <location>
        <begin position="79"/>
        <end position="109"/>
    </location>
</feature>
<organism evidence="2 3">
    <name type="scientific">Plakobranchus ocellatus</name>
    <dbReference type="NCBI Taxonomy" id="259542"/>
    <lineage>
        <taxon>Eukaryota</taxon>
        <taxon>Metazoa</taxon>
        <taxon>Spiralia</taxon>
        <taxon>Lophotrochozoa</taxon>
        <taxon>Mollusca</taxon>
        <taxon>Gastropoda</taxon>
        <taxon>Heterobranchia</taxon>
        <taxon>Euthyneura</taxon>
        <taxon>Panpulmonata</taxon>
        <taxon>Sacoglossa</taxon>
        <taxon>Placobranchoidea</taxon>
        <taxon>Plakobranchidae</taxon>
        <taxon>Plakobranchus</taxon>
    </lineage>
</organism>
<comment type="caution">
    <text evidence="2">The sequence shown here is derived from an EMBL/GenBank/DDBJ whole genome shotgun (WGS) entry which is preliminary data.</text>
</comment>
<proteinExistence type="predicted"/>
<feature type="compositionally biased region" description="Basic and acidic residues" evidence="1">
    <location>
        <begin position="91"/>
        <end position="109"/>
    </location>
</feature>
<dbReference type="Proteomes" id="UP000735302">
    <property type="component" value="Unassembled WGS sequence"/>
</dbReference>
<dbReference type="EMBL" id="BLXT01000055">
    <property type="protein sequence ID" value="GFN74152.1"/>
    <property type="molecule type" value="Genomic_DNA"/>
</dbReference>
<evidence type="ECO:0000256" key="1">
    <source>
        <dbReference type="SAM" id="MobiDB-lite"/>
    </source>
</evidence>
<dbReference type="AlphaFoldDB" id="A0AAV3XVZ2"/>
<name>A0AAV3XVZ2_9GAST</name>
<keyword evidence="3" id="KW-1185">Reference proteome</keyword>
<accession>A0AAV3XVZ2</accession>